<evidence type="ECO:0000256" key="2">
    <source>
        <dbReference type="ARBA" id="ARBA00022723"/>
    </source>
</evidence>
<dbReference type="PROSITE" id="PS51296">
    <property type="entry name" value="RIESKE"/>
    <property type="match status" value="1"/>
</dbReference>
<dbReference type="SUPFAM" id="SSF55961">
    <property type="entry name" value="Bet v1-like"/>
    <property type="match status" value="1"/>
</dbReference>
<organism evidence="7 8">
    <name type="scientific">Thalassospira profundimaris</name>
    <dbReference type="NCBI Taxonomy" id="502049"/>
    <lineage>
        <taxon>Bacteria</taxon>
        <taxon>Pseudomonadati</taxon>
        <taxon>Pseudomonadota</taxon>
        <taxon>Alphaproteobacteria</taxon>
        <taxon>Rhodospirillales</taxon>
        <taxon>Thalassospiraceae</taxon>
        <taxon>Thalassospira</taxon>
    </lineage>
</organism>
<dbReference type="GO" id="GO:0016491">
    <property type="term" value="F:oxidoreductase activity"/>
    <property type="evidence" value="ECO:0007669"/>
    <property type="project" value="UniProtKB-KW"/>
</dbReference>
<evidence type="ECO:0000256" key="1">
    <source>
        <dbReference type="ARBA" id="ARBA00022714"/>
    </source>
</evidence>
<dbReference type="Gene3D" id="3.90.380.10">
    <property type="entry name" value="Naphthalene 1,2-dioxygenase Alpha Subunit, Chain A, domain 1"/>
    <property type="match status" value="1"/>
</dbReference>
<dbReference type="GO" id="GO:0046872">
    <property type="term" value="F:metal ion binding"/>
    <property type="evidence" value="ECO:0007669"/>
    <property type="project" value="UniProtKB-KW"/>
</dbReference>
<evidence type="ECO:0000256" key="3">
    <source>
        <dbReference type="ARBA" id="ARBA00023002"/>
    </source>
</evidence>
<comment type="caution">
    <text evidence="7">The sequence shown here is derived from an EMBL/GenBank/DDBJ whole genome shotgun (WGS) entry which is preliminary data.</text>
</comment>
<keyword evidence="2" id="KW-0479">Metal-binding</keyword>
<dbReference type="AlphaFoldDB" id="A0A367WXW8"/>
<dbReference type="CDD" id="cd08878">
    <property type="entry name" value="RHO_alpha_C_DMO-like"/>
    <property type="match status" value="1"/>
</dbReference>
<evidence type="ECO:0000313" key="8">
    <source>
        <dbReference type="Proteomes" id="UP000252255"/>
    </source>
</evidence>
<evidence type="ECO:0000256" key="4">
    <source>
        <dbReference type="ARBA" id="ARBA00023004"/>
    </source>
</evidence>
<keyword evidence="4" id="KW-0408">Iron</keyword>
<evidence type="ECO:0000313" key="7">
    <source>
        <dbReference type="EMBL" id="RCK46286.1"/>
    </source>
</evidence>
<dbReference type="PANTHER" id="PTHR21266">
    <property type="entry name" value="IRON-SULFUR DOMAIN CONTAINING PROTEIN"/>
    <property type="match status" value="1"/>
</dbReference>
<dbReference type="PANTHER" id="PTHR21266:SF60">
    <property type="entry name" value="3-KETOSTEROID-9-ALPHA-MONOOXYGENASE, OXYGENASE COMPONENT"/>
    <property type="match status" value="1"/>
</dbReference>
<evidence type="ECO:0000256" key="5">
    <source>
        <dbReference type="ARBA" id="ARBA00023014"/>
    </source>
</evidence>
<dbReference type="InterPro" id="IPR050584">
    <property type="entry name" value="Cholesterol_7-desaturase"/>
</dbReference>
<sequence length="343" mass="38942">MPRERKMFLRNFWYVAGWDGEIGRKPVARTICNENIVLYRRADRSLVALEDSCPHRLLPLSQGYVEGDRLVCRYHGLEFDGEGACVHMPNQQSIHPEACVRAYPVVEKDRFVWVWIGDKEKADEALVPEIPHASEEGWVFDGGTYDVKCGYELLVDNLMDLSHETYVHPSSIGQLEITESLPTTRSDDTSVTVERWMENIVPPPFWANNLKSKEICDRWQICNFTLPSNVMIDVGVALAGTGAQQGDRSKGVTGIVVNCMTPETETTCRYYWGMVRNFDTHDHGLTENIKDAQAKVFYEDLEVVEGQQANLLRHPERKLLNFNIDAGGVRARRLIERALAANA</sequence>
<dbReference type="EMBL" id="JPWI01000005">
    <property type="protein sequence ID" value="RCK46286.1"/>
    <property type="molecule type" value="Genomic_DNA"/>
</dbReference>
<keyword evidence="3" id="KW-0560">Oxidoreductase</keyword>
<feature type="domain" description="Rieske" evidence="6">
    <location>
        <begin position="13"/>
        <end position="114"/>
    </location>
</feature>
<dbReference type="SUPFAM" id="SSF50022">
    <property type="entry name" value="ISP domain"/>
    <property type="match status" value="1"/>
</dbReference>
<accession>A0A367WXW8</accession>
<dbReference type="Pfam" id="PF19112">
    <property type="entry name" value="VanA_C"/>
    <property type="match status" value="1"/>
</dbReference>
<keyword evidence="5" id="KW-0411">Iron-sulfur</keyword>
<evidence type="ECO:0000259" key="6">
    <source>
        <dbReference type="PROSITE" id="PS51296"/>
    </source>
</evidence>
<dbReference type="InterPro" id="IPR017941">
    <property type="entry name" value="Rieske_2Fe-2S"/>
</dbReference>
<dbReference type="GO" id="GO:0051537">
    <property type="term" value="F:2 iron, 2 sulfur cluster binding"/>
    <property type="evidence" value="ECO:0007669"/>
    <property type="project" value="UniProtKB-KW"/>
</dbReference>
<name>A0A367WXW8_9PROT</name>
<gene>
    <name evidence="7" type="ORF">TH30_10785</name>
</gene>
<protein>
    <submittedName>
        <fullName evidence="7">Rieske (2Fe-2S) protein</fullName>
    </submittedName>
</protein>
<dbReference type="Proteomes" id="UP000252255">
    <property type="component" value="Unassembled WGS sequence"/>
</dbReference>
<reference evidence="7 8" key="1">
    <citation type="submission" date="2014-07" db="EMBL/GenBank/DDBJ databases">
        <title>Draft genome sequence of Thalassospira profundimaris PR54-5.</title>
        <authorList>
            <person name="Lai Q."/>
            <person name="Shao Z."/>
        </authorList>
    </citation>
    <scope>NUCLEOTIDE SEQUENCE [LARGE SCALE GENOMIC DNA]</scope>
    <source>
        <strain evidence="7 8">PR54-5</strain>
    </source>
</reference>
<dbReference type="Pfam" id="PF00355">
    <property type="entry name" value="Rieske"/>
    <property type="match status" value="1"/>
</dbReference>
<keyword evidence="1" id="KW-0001">2Fe-2S</keyword>
<proteinExistence type="predicted"/>
<dbReference type="InterPro" id="IPR036922">
    <property type="entry name" value="Rieske_2Fe-2S_sf"/>
</dbReference>
<dbReference type="InterPro" id="IPR044043">
    <property type="entry name" value="VanA_C_cat"/>
</dbReference>
<dbReference type="Gene3D" id="2.102.10.10">
    <property type="entry name" value="Rieske [2Fe-2S] iron-sulphur domain"/>
    <property type="match status" value="1"/>
</dbReference>